<proteinExistence type="inferred from homology"/>
<evidence type="ECO:0000256" key="3">
    <source>
        <dbReference type="ARBA" id="ARBA00004910"/>
    </source>
</evidence>
<feature type="binding site" evidence="15">
    <location>
        <position position="229"/>
    </location>
    <ligand>
        <name>NADP(+)</name>
        <dbReference type="ChEBI" id="CHEBI:58349"/>
    </ligand>
</feature>
<evidence type="ECO:0000256" key="11">
    <source>
        <dbReference type="ARBA" id="ARBA00023002"/>
    </source>
</evidence>
<dbReference type="InterPro" id="IPR011549">
    <property type="entry name" value="RibD_C"/>
</dbReference>
<evidence type="ECO:0000256" key="7">
    <source>
        <dbReference type="ARBA" id="ARBA00022723"/>
    </source>
</evidence>
<dbReference type="PANTHER" id="PTHR38011">
    <property type="entry name" value="DIHYDROFOLATE REDUCTASE FAMILY PROTEIN (AFU_ORTHOLOGUE AFUA_8G06820)"/>
    <property type="match status" value="1"/>
</dbReference>
<reference evidence="18 19" key="1">
    <citation type="submission" date="2019-02" db="EMBL/GenBank/DDBJ databases">
        <title>Genomic Encyclopedia of Type Strains, Phase IV (KMG-IV): sequencing the most valuable type-strain genomes for metagenomic binning, comparative biology and taxonomic classification.</title>
        <authorList>
            <person name="Goeker M."/>
        </authorList>
    </citation>
    <scope>NUCLEOTIDE SEQUENCE [LARGE SCALE GENOMIC DNA]</scope>
    <source>
        <strain evidence="18 19">DSM 105135</strain>
    </source>
</reference>
<accession>A0A4Q7ZCY8</accession>
<dbReference type="EC" id="1.1.1.193" evidence="13"/>
<dbReference type="InterPro" id="IPR024072">
    <property type="entry name" value="DHFR-like_dom_sf"/>
</dbReference>
<comment type="similarity">
    <text evidence="5 13">In the C-terminal section; belongs to the HTP reductase family.</text>
</comment>
<dbReference type="InterPro" id="IPR004794">
    <property type="entry name" value="Eubact_RibD"/>
</dbReference>
<dbReference type="EMBL" id="SHKX01000010">
    <property type="protein sequence ID" value="RZU47759.1"/>
    <property type="molecule type" value="Genomic_DNA"/>
</dbReference>
<dbReference type="FunFam" id="3.40.140.10:FF:000025">
    <property type="entry name" value="Riboflavin biosynthesis protein RibD"/>
    <property type="match status" value="1"/>
</dbReference>
<feature type="binding site" evidence="16">
    <location>
        <position position="75"/>
    </location>
    <ligand>
        <name>Zn(2+)</name>
        <dbReference type="ChEBI" id="CHEBI:29105"/>
        <note>catalytic</note>
    </ligand>
</feature>
<keyword evidence="8 13" id="KW-0378">Hydrolase</keyword>
<dbReference type="PIRSF" id="PIRSF006769">
    <property type="entry name" value="RibD"/>
    <property type="match status" value="1"/>
</dbReference>
<evidence type="ECO:0000256" key="1">
    <source>
        <dbReference type="ARBA" id="ARBA00002151"/>
    </source>
</evidence>
<dbReference type="AlphaFoldDB" id="A0A4Q7ZCY8"/>
<feature type="binding site" evidence="15">
    <location>
        <position position="207"/>
    </location>
    <ligand>
        <name>substrate</name>
    </ligand>
</feature>
<evidence type="ECO:0000256" key="15">
    <source>
        <dbReference type="PIRSR" id="PIRSR006769-2"/>
    </source>
</evidence>
<dbReference type="InterPro" id="IPR002734">
    <property type="entry name" value="RibDG_C"/>
</dbReference>
<organism evidence="18 19">
    <name type="scientific">Fluviicoccus keumensis</name>
    <dbReference type="NCBI Taxonomy" id="1435465"/>
    <lineage>
        <taxon>Bacteria</taxon>
        <taxon>Pseudomonadati</taxon>
        <taxon>Pseudomonadota</taxon>
        <taxon>Gammaproteobacteria</taxon>
        <taxon>Moraxellales</taxon>
        <taxon>Moraxellaceae</taxon>
        <taxon>Fluviicoccus</taxon>
    </lineage>
</organism>
<dbReference type="Gene3D" id="3.40.140.10">
    <property type="entry name" value="Cytidine Deaminase, domain 2"/>
    <property type="match status" value="1"/>
</dbReference>
<keyword evidence="10 13" id="KW-0521">NADP</keyword>
<protein>
    <recommendedName>
        <fullName evidence="13">Riboflavin biosynthesis protein RibD</fullName>
    </recommendedName>
    <domain>
        <recommendedName>
            <fullName evidence="13">Diaminohydroxyphosphoribosylaminopyrimidine deaminase</fullName>
            <shortName evidence="13">DRAP deaminase</shortName>
            <ecNumber evidence="13">3.5.4.26</ecNumber>
        </recommendedName>
        <alternativeName>
            <fullName evidence="13">Riboflavin-specific deaminase</fullName>
        </alternativeName>
    </domain>
    <domain>
        <recommendedName>
            <fullName evidence="13">5-amino-6-(5-phosphoribosylamino)uracil reductase</fullName>
            <ecNumber evidence="13">1.1.1.193</ecNumber>
        </recommendedName>
        <alternativeName>
            <fullName evidence="13">HTP reductase</fullName>
        </alternativeName>
    </domain>
</protein>
<dbReference type="NCBIfam" id="TIGR00227">
    <property type="entry name" value="ribD_Cterm"/>
    <property type="match status" value="1"/>
</dbReference>
<dbReference type="InterPro" id="IPR050765">
    <property type="entry name" value="Riboflavin_Biosynth_HTPR"/>
</dbReference>
<name>A0A4Q7ZCY8_9GAMM</name>
<evidence type="ECO:0000256" key="6">
    <source>
        <dbReference type="ARBA" id="ARBA00022619"/>
    </source>
</evidence>
<evidence type="ECO:0000256" key="8">
    <source>
        <dbReference type="ARBA" id="ARBA00022801"/>
    </source>
</evidence>
<comment type="cofactor">
    <cofactor evidence="13 16">
        <name>Zn(2+)</name>
        <dbReference type="ChEBI" id="CHEBI:29105"/>
    </cofactor>
    <text evidence="13 16">Binds 1 zinc ion.</text>
</comment>
<feature type="binding site" evidence="15">
    <location>
        <position position="168"/>
    </location>
    <ligand>
        <name>substrate</name>
    </ligand>
</feature>
<feature type="binding site" evidence="15">
    <location>
        <position position="295"/>
    </location>
    <ligand>
        <name>substrate</name>
    </ligand>
</feature>
<feature type="active site" description="Proton donor" evidence="14">
    <location>
        <position position="52"/>
    </location>
</feature>
<dbReference type="Pfam" id="PF00383">
    <property type="entry name" value="dCMP_cyt_deam_1"/>
    <property type="match status" value="1"/>
</dbReference>
<evidence type="ECO:0000256" key="2">
    <source>
        <dbReference type="ARBA" id="ARBA00004882"/>
    </source>
</evidence>
<feature type="binding site" evidence="15">
    <location>
        <position position="170"/>
    </location>
    <ligand>
        <name>NADP(+)</name>
        <dbReference type="ChEBI" id="CHEBI:58349"/>
    </ligand>
</feature>
<gene>
    <name evidence="18" type="ORF">EV700_0726</name>
</gene>
<evidence type="ECO:0000313" key="19">
    <source>
        <dbReference type="Proteomes" id="UP000292423"/>
    </source>
</evidence>
<feature type="binding site" evidence="15">
    <location>
        <position position="184"/>
    </location>
    <ligand>
        <name>substrate</name>
    </ligand>
</feature>
<dbReference type="Proteomes" id="UP000292423">
    <property type="component" value="Unassembled WGS sequence"/>
</dbReference>
<keyword evidence="11 13" id="KW-0560">Oxidoreductase</keyword>
<dbReference type="SUPFAM" id="SSF53927">
    <property type="entry name" value="Cytidine deaminase-like"/>
    <property type="match status" value="1"/>
</dbReference>
<sequence length="365" mass="38886">MTDHRWMARALQLAREGLYTTQPNPRVGCVIVRDGEVVGEGFHPRTGQPHAEVFALRQAGERARGATAFVTLEPCAHFGRTPPCAEALIAAGVARVVMAGLDSNPLVGGKGRQMLEAAGIATATGVLEAEAQVLNPGFLRRMAGGIPWVRLKMAGSLDGRTGMPSGESKWITGPDARRDVQKWRAMSSAIITGIGTVLADDPALDIRPEEWTGWHYGEPVQPWRVILDSRLRTPLTAKVLKANTKVIVVASPDADDGRAQALTALGAEVWRLPHGDLPGLLQRLAAQGANEVLVEAGATLAGAFLQAGVVDELVLYLAPTLLGSLGRPLMALPIEHMAGQKRLDIRDVRNIGADIRILARPAAQA</sequence>
<feature type="binding site" evidence="15">
    <location>
        <begin position="297"/>
        <end position="303"/>
    </location>
    <ligand>
        <name>NADP(+)</name>
        <dbReference type="ChEBI" id="CHEBI:58349"/>
    </ligand>
</feature>
<evidence type="ECO:0000256" key="5">
    <source>
        <dbReference type="ARBA" id="ARBA00007417"/>
    </source>
</evidence>
<dbReference type="UniPathway" id="UPA00275">
    <property type="reaction ID" value="UER00401"/>
</dbReference>
<dbReference type="GO" id="GO:0008835">
    <property type="term" value="F:diaminohydroxyphosphoribosylaminopyrimidine deaminase activity"/>
    <property type="evidence" value="ECO:0007669"/>
    <property type="project" value="UniProtKB-EC"/>
</dbReference>
<feature type="binding site" evidence="15">
    <location>
        <position position="154"/>
    </location>
    <ligand>
        <name>NADP(+)</name>
        <dbReference type="ChEBI" id="CHEBI:58349"/>
    </ligand>
</feature>
<dbReference type="GO" id="GO:0008270">
    <property type="term" value="F:zinc ion binding"/>
    <property type="evidence" value="ECO:0007669"/>
    <property type="project" value="InterPro"/>
</dbReference>
<dbReference type="GO" id="GO:0008703">
    <property type="term" value="F:5-amino-6-(5-phosphoribosylamino)uracil reductase activity"/>
    <property type="evidence" value="ECO:0007669"/>
    <property type="project" value="UniProtKB-EC"/>
</dbReference>
<keyword evidence="6 13" id="KW-0686">Riboflavin biosynthesis</keyword>
<comment type="similarity">
    <text evidence="4 13">In the N-terminal section; belongs to the cytidine and deoxycytidylate deaminase family.</text>
</comment>
<dbReference type="InterPro" id="IPR002125">
    <property type="entry name" value="CMP_dCMP_dom"/>
</dbReference>
<comment type="function">
    <text evidence="1 13">Converts 2,5-diamino-6-(ribosylamino)-4(3h)-pyrimidinone 5'-phosphate into 5-amino-6-(ribosylamino)-2,4(1h,3h)-pyrimidinedione 5'-phosphate.</text>
</comment>
<evidence type="ECO:0000256" key="13">
    <source>
        <dbReference type="PIRNR" id="PIRNR006769"/>
    </source>
</evidence>
<evidence type="ECO:0000256" key="9">
    <source>
        <dbReference type="ARBA" id="ARBA00022833"/>
    </source>
</evidence>
<feature type="binding site" evidence="16">
    <location>
        <position position="50"/>
    </location>
    <ligand>
        <name>Zn(2+)</name>
        <dbReference type="ChEBI" id="CHEBI:29105"/>
        <note>catalytic</note>
    </ligand>
</feature>
<comment type="pathway">
    <text evidence="3 13">Cofactor biosynthesis; riboflavin biosynthesis; 5-amino-6-(D-ribitylamino)uracil from GTP: step 3/4.</text>
</comment>
<comment type="catalytic activity">
    <reaction evidence="13">
        <text>2,5-diamino-6-hydroxy-4-(5-phosphoribosylamino)-pyrimidine + H2O + H(+) = 5-amino-6-(5-phospho-D-ribosylamino)uracil + NH4(+)</text>
        <dbReference type="Rhea" id="RHEA:21868"/>
        <dbReference type="ChEBI" id="CHEBI:15377"/>
        <dbReference type="ChEBI" id="CHEBI:15378"/>
        <dbReference type="ChEBI" id="CHEBI:28938"/>
        <dbReference type="ChEBI" id="CHEBI:58453"/>
        <dbReference type="ChEBI" id="CHEBI:58614"/>
        <dbReference type="EC" id="3.5.4.26"/>
    </reaction>
</comment>
<dbReference type="PANTHER" id="PTHR38011:SF7">
    <property type="entry name" value="2,5-DIAMINO-6-RIBOSYLAMINO-4(3H)-PYRIMIDINONE 5'-PHOSPHATE REDUCTASE"/>
    <property type="match status" value="1"/>
</dbReference>
<keyword evidence="9 13" id="KW-0862">Zinc</keyword>
<keyword evidence="19" id="KW-1185">Reference proteome</keyword>
<evidence type="ECO:0000259" key="17">
    <source>
        <dbReference type="PROSITE" id="PS51747"/>
    </source>
</evidence>
<dbReference type="CDD" id="cd01284">
    <property type="entry name" value="Riboflavin_deaminase-reductase"/>
    <property type="match status" value="1"/>
</dbReference>
<dbReference type="GO" id="GO:0009231">
    <property type="term" value="P:riboflavin biosynthetic process"/>
    <property type="evidence" value="ECO:0007669"/>
    <property type="project" value="UniProtKB-UniPathway"/>
</dbReference>
<keyword evidence="7 13" id="KW-0479">Metal-binding</keyword>
<dbReference type="EC" id="3.5.4.26" evidence="13"/>
<dbReference type="InterPro" id="IPR016192">
    <property type="entry name" value="APOBEC/CMP_deaminase_Zn-bd"/>
</dbReference>
<evidence type="ECO:0000256" key="4">
    <source>
        <dbReference type="ARBA" id="ARBA00005259"/>
    </source>
</evidence>
<evidence type="ECO:0000256" key="10">
    <source>
        <dbReference type="ARBA" id="ARBA00022857"/>
    </source>
</evidence>
<feature type="binding site" evidence="16">
    <location>
        <position position="84"/>
    </location>
    <ligand>
        <name>Zn(2+)</name>
        <dbReference type="ChEBI" id="CHEBI:29105"/>
        <note>catalytic</note>
    </ligand>
</feature>
<evidence type="ECO:0000256" key="14">
    <source>
        <dbReference type="PIRSR" id="PIRSR006769-1"/>
    </source>
</evidence>
<comment type="pathway">
    <text evidence="2 13">Cofactor biosynthesis; riboflavin biosynthesis; 5-amino-6-(D-ribitylamino)uracil from GTP: step 2/4.</text>
</comment>
<feature type="binding site" evidence="15">
    <location>
        <position position="200"/>
    </location>
    <ligand>
        <name>NADP(+)</name>
        <dbReference type="ChEBI" id="CHEBI:58349"/>
    </ligand>
</feature>
<dbReference type="GO" id="GO:0050661">
    <property type="term" value="F:NADP binding"/>
    <property type="evidence" value="ECO:0007669"/>
    <property type="project" value="InterPro"/>
</dbReference>
<dbReference type="SUPFAM" id="SSF53597">
    <property type="entry name" value="Dihydrofolate reductase-like"/>
    <property type="match status" value="1"/>
</dbReference>
<feature type="binding site" evidence="15">
    <location>
        <position position="196"/>
    </location>
    <ligand>
        <name>NADP(+)</name>
        <dbReference type="ChEBI" id="CHEBI:58349"/>
    </ligand>
</feature>
<dbReference type="NCBIfam" id="TIGR00326">
    <property type="entry name" value="eubact_ribD"/>
    <property type="match status" value="1"/>
</dbReference>
<evidence type="ECO:0000256" key="12">
    <source>
        <dbReference type="ARBA" id="ARBA00023268"/>
    </source>
</evidence>
<feature type="binding site" evidence="15">
    <location>
        <position position="204"/>
    </location>
    <ligand>
        <name>substrate</name>
    </ligand>
</feature>
<comment type="caution">
    <text evidence="18">The sequence shown here is derived from an EMBL/GenBank/DDBJ whole genome shotgun (WGS) entry which is preliminary data.</text>
</comment>
<dbReference type="PROSITE" id="PS00903">
    <property type="entry name" value="CYT_DCMP_DEAMINASES_1"/>
    <property type="match status" value="1"/>
</dbReference>
<evidence type="ECO:0000313" key="18">
    <source>
        <dbReference type="EMBL" id="RZU47759.1"/>
    </source>
</evidence>
<dbReference type="Gene3D" id="3.40.430.10">
    <property type="entry name" value="Dihydrofolate Reductase, subunit A"/>
    <property type="match status" value="1"/>
</dbReference>
<comment type="catalytic activity">
    <reaction evidence="13">
        <text>5-amino-6-(5-phospho-D-ribitylamino)uracil + NADP(+) = 5-amino-6-(5-phospho-D-ribosylamino)uracil + NADPH + H(+)</text>
        <dbReference type="Rhea" id="RHEA:17845"/>
        <dbReference type="ChEBI" id="CHEBI:15378"/>
        <dbReference type="ChEBI" id="CHEBI:57783"/>
        <dbReference type="ChEBI" id="CHEBI:58349"/>
        <dbReference type="ChEBI" id="CHEBI:58421"/>
        <dbReference type="ChEBI" id="CHEBI:58453"/>
        <dbReference type="EC" id="1.1.1.193"/>
    </reaction>
</comment>
<evidence type="ECO:0000256" key="16">
    <source>
        <dbReference type="PIRSR" id="PIRSR006769-3"/>
    </source>
</evidence>
<feature type="domain" description="CMP/dCMP-type deaminase" evidence="17">
    <location>
        <begin position="1"/>
        <end position="122"/>
    </location>
</feature>
<keyword evidence="12" id="KW-0511">Multifunctional enzyme</keyword>
<dbReference type="InterPro" id="IPR016193">
    <property type="entry name" value="Cytidine_deaminase-like"/>
</dbReference>
<dbReference type="Pfam" id="PF01872">
    <property type="entry name" value="RibD_C"/>
    <property type="match status" value="1"/>
</dbReference>
<dbReference type="PROSITE" id="PS51747">
    <property type="entry name" value="CYT_DCMP_DEAMINASES_2"/>
    <property type="match status" value="1"/>
</dbReference>